<protein>
    <submittedName>
        <fullName evidence="2">Uncharacterized protein</fullName>
    </submittedName>
</protein>
<accession>A0A9P7K2V1</accession>
<dbReference type="AlphaFoldDB" id="A0A9P7K2V1"/>
<evidence type="ECO:0000256" key="1">
    <source>
        <dbReference type="SAM" id="MobiDB-lite"/>
    </source>
</evidence>
<evidence type="ECO:0000313" key="2">
    <source>
        <dbReference type="EMBL" id="KAG5633256.1"/>
    </source>
</evidence>
<comment type="caution">
    <text evidence="2">The sequence shown here is derived from an EMBL/GenBank/DDBJ whole genome shotgun (WGS) entry which is preliminary data.</text>
</comment>
<organism evidence="2 3">
    <name type="scientific">Sphagnurus paluster</name>
    <dbReference type="NCBI Taxonomy" id="117069"/>
    <lineage>
        <taxon>Eukaryota</taxon>
        <taxon>Fungi</taxon>
        <taxon>Dikarya</taxon>
        <taxon>Basidiomycota</taxon>
        <taxon>Agaricomycotina</taxon>
        <taxon>Agaricomycetes</taxon>
        <taxon>Agaricomycetidae</taxon>
        <taxon>Agaricales</taxon>
        <taxon>Tricholomatineae</taxon>
        <taxon>Lyophyllaceae</taxon>
        <taxon>Sphagnurus</taxon>
    </lineage>
</organism>
<proteinExistence type="predicted"/>
<evidence type="ECO:0000313" key="3">
    <source>
        <dbReference type="Proteomes" id="UP000717328"/>
    </source>
</evidence>
<name>A0A9P7K2V1_9AGAR</name>
<gene>
    <name evidence="2" type="ORF">H0H81_009375</name>
</gene>
<feature type="non-terminal residue" evidence="2">
    <location>
        <position position="1"/>
    </location>
</feature>
<feature type="region of interest" description="Disordered" evidence="1">
    <location>
        <begin position="39"/>
        <end position="59"/>
    </location>
</feature>
<dbReference type="EMBL" id="JABCKI010008448">
    <property type="protein sequence ID" value="KAG5633256.1"/>
    <property type="molecule type" value="Genomic_DNA"/>
</dbReference>
<reference evidence="2" key="2">
    <citation type="submission" date="2021-10" db="EMBL/GenBank/DDBJ databases">
        <title>Phylogenomics reveals ancestral predisposition of the termite-cultivated fungus Termitomyces towards a domesticated lifestyle.</title>
        <authorList>
            <person name="Auxier B."/>
            <person name="Grum-Grzhimaylo A."/>
            <person name="Cardenas M.E."/>
            <person name="Lodge J.D."/>
            <person name="Laessoe T."/>
            <person name="Pedersen O."/>
            <person name="Smith M.E."/>
            <person name="Kuyper T.W."/>
            <person name="Franco-Molano E.A."/>
            <person name="Baroni T.J."/>
            <person name="Aanen D.K."/>
        </authorList>
    </citation>
    <scope>NUCLEOTIDE SEQUENCE</scope>
    <source>
        <strain evidence="2">D49</strain>
    </source>
</reference>
<keyword evidence="3" id="KW-1185">Reference proteome</keyword>
<reference evidence="2" key="1">
    <citation type="submission" date="2021-02" db="EMBL/GenBank/DDBJ databases">
        <authorList>
            <person name="Nieuwenhuis M."/>
            <person name="Van De Peppel L.J.J."/>
        </authorList>
    </citation>
    <scope>NUCLEOTIDE SEQUENCE</scope>
    <source>
        <strain evidence="2">D49</strain>
    </source>
</reference>
<dbReference type="Proteomes" id="UP000717328">
    <property type="component" value="Unassembled WGS sequence"/>
</dbReference>
<sequence>MIAPFLQEARRDISVLGQILDFQFAQTTTNDGGLAFVTRSEGKDPGPSNRHGVKTSSNKVMTSKASPLVFKSANSPIKALRTGGTTSVVLEYLDR</sequence>